<organism evidence="3 4">
    <name type="scientific">Virgibacillus dokdonensis</name>
    <dbReference type="NCBI Taxonomy" id="302167"/>
    <lineage>
        <taxon>Bacteria</taxon>
        <taxon>Bacillati</taxon>
        <taxon>Bacillota</taxon>
        <taxon>Bacilli</taxon>
        <taxon>Bacillales</taxon>
        <taxon>Bacillaceae</taxon>
        <taxon>Virgibacillus</taxon>
    </lineage>
</organism>
<comment type="caution">
    <text evidence="3">The sequence shown here is derived from an EMBL/GenBank/DDBJ whole genome shotgun (WGS) entry which is preliminary data.</text>
</comment>
<dbReference type="InterPro" id="IPR014248">
    <property type="entry name" value="Spore_coat_assembly_SafA"/>
</dbReference>
<reference evidence="3 4" key="1">
    <citation type="submission" date="2017-05" db="EMBL/GenBank/DDBJ databases">
        <title>Virgibacillus sp. AK90 isolated from a saltern of Kakinada, India.</title>
        <authorList>
            <person name="Gupta V."/>
            <person name="Sidhu C."/>
            <person name="Korpole S."/>
            <person name="Pinnaka A.K."/>
        </authorList>
    </citation>
    <scope>NUCLEOTIDE SEQUENCE [LARGE SCALE GENOMIC DNA]</scope>
    <source>
        <strain evidence="3 4">AK90</strain>
    </source>
</reference>
<dbReference type="Proteomes" id="UP000256488">
    <property type="component" value="Unassembled WGS sequence"/>
</dbReference>
<dbReference type="PROSITE" id="PS51782">
    <property type="entry name" value="LYSM"/>
    <property type="match status" value="1"/>
</dbReference>
<name>A0A3E0WQU8_9BACI</name>
<dbReference type="CDD" id="cd00118">
    <property type="entry name" value="LysM"/>
    <property type="match status" value="1"/>
</dbReference>
<evidence type="ECO:0000313" key="3">
    <source>
        <dbReference type="EMBL" id="RFA34531.1"/>
    </source>
</evidence>
<dbReference type="EMBL" id="NFZX01000021">
    <property type="protein sequence ID" value="RFA34531.1"/>
    <property type="molecule type" value="Genomic_DNA"/>
</dbReference>
<feature type="region of interest" description="Disordered" evidence="1">
    <location>
        <begin position="149"/>
        <end position="179"/>
    </location>
</feature>
<feature type="compositionally biased region" description="Basic and acidic residues" evidence="1">
    <location>
        <begin position="152"/>
        <end position="168"/>
    </location>
</feature>
<dbReference type="Pfam" id="PF01476">
    <property type="entry name" value="LysM"/>
    <property type="match status" value="1"/>
</dbReference>
<feature type="compositionally biased region" description="Basic and acidic residues" evidence="1">
    <location>
        <begin position="78"/>
        <end position="102"/>
    </location>
</feature>
<evidence type="ECO:0000313" key="4">
    <source>
        <dbReference type="Proteomes" id="UP000256488"/>
    </source>
</evidence>
<dbReference type="SUPFAM" id="SSF54106">
    <property type="entry name" value="LysM domain"/>
    <property type="match status" value="1"/>
</dbReference>
<accession>A0A3E0WQU8</accession>
<evidence type="ECO:0000259" key="2">
    <source>
        <dbReference type="PROSITE" id="PS51782"/>
    </source>
</evidence>
<feature type="region of interest" description="Disordered" evidence="1">
    <location>
        <begin position="282"/>
        <end position="334"/>
    </location>
</feature>
<dbReference type="Gene3D" id="3.10.350.10">
    <property type="entry name" value="LysM domain"/>
    <property type="match status" value="1"/>
</dbReference>
<dbReference type="SMART" id="SM00257">
    <property type="entry name" value="LysM"/>
    <property type="match status" value="1"/>
</dbReference>
<protein>
    <recommendedName>
        <fullName evidence="2">LysM domain-containing protein</fullName>
    </recommendedName>
</protein>
<sequence>MTERSLMNLKIHIVQKGDTMWEIAQQYGVDFEELKQLNSQISSPDMIMPGMKIKIPGNSKSVKQKQIKEMQQPPTEQPYKEIQKKPTPVIKEDDKEKPKMVKPEMPPMPSMPPMPPMQQMYTQPMMQMPVMEQEFQNYTTINFPHMTAQPKQEVKPVKKEKPKEEPKQVKAQQQPMPQPMPMMQPQVPMAPLCCYVMDPCYPQIPFQTVGPNPWACHGMAMPSMPMPYEHGQHASMMGMGSQGYMPTMGNEMMPQMQANMGGGAQSAWNSQMQYESQGMYRGQAGEENPDQHTSDVHVPLYPPFQNNMNQMPFPMPPGYNELSQKEQREKKEDK</sequence>
<dbReference type="NCBIfam" id="TIGR02899">
    <property type="entry name" value="spore_safA"/>
    <property type="match status" value="1"/>
</dbReference>
<feature type="domain" description="LysM" evidence="2">
    <location>
        <begin position="10"/>
        <end position="55"/>
    </location>
</feature>
<feature type="compositionally biased region" description="Basic and acidic residues" evidence="1">
    <location>
        <begin position="323"/>
        <end position="334"/>
    </location>
</feature>
<gene>
    <name evidence="3" type="ORF">CAI16_10870</name>
</gene>
<proteinExistence type="predicted"/>
<dbReference type="AlphaFoldDB" id="A0A3E0WQU8"/>
<feature type="region of interest" description="Disordered" evidence="1">
    <location>
        <begin position="69"/>
        <end position="112"/>
    </location>
</feature>
<evidence type="ECO:0000256" key="1">
    <source>
        <dbReference type="SAM" id="MobiDB-lite"/>
    </source>
</evidence>
<dbReference type="InterPro" id="IPR018392">
    <property type="entry name" value="LysM"/>
</dbReference>
<feature type="compositionally biased region" description="Low complexity" evidence="1">
    <location>
        <begin position="303"/>
        <end position="312"/>
    </location>
</feature>
<dbReference type="InterPro" id="IPR036779">
    <property type="entry name" value="LysM_dom_sf"/>
</dbReference>